<evidence type="ECO:0000313" key="4">
    <source>
        <dbReference type="Proteomes" id="UP000777774"/>
    </source>
</evidence>
<dbReference type="RefSeq" id="WP_168676199.1">
    <property type="nucleotide sequence ID" value="NZ_JAAXOY010000001.1"/>
</dbReference>
<reference evidence="3 4" key="1">
    <citation type="submission" date="2020-04" db="EMBL/GenBank/DDBJ databases">
        <title>MicrobeNet Type strains.</title>
        <authorList>
            <person name="Nicholson A.C."/>
        </authorList>
    </citation>
    <scope>NUCLEOTIDE SEQUENCE [LARGE SCALE GENOMIC DNA]</scope>
    <source>
        <strain evidence="3 4">ATCC BAA-787</strain>
    </source>
</reference>
<evidence type="ECO:0000313" key="3">
    <source>
        <dbReference type="EMBL" id="NKY37988.1"/>
    </source>
</evidence>
<name>A0ABX1JUK4_9CELL</name>
<evidence type="ECO:0000256" key="1">
    <source>
        <dbReference type="SAM" id="Phobius"/>
    </source>
</evidence>
<keyword evidence="1" id="KW-1133">Transmembrane helix</keyword>
<accession>A0ABX1JUK4</accession>
<comment type="caution">
    <text evidence="3">The sequence shown here is derived from an EMBL/GenBank/DDBJ whole genome shotgun (WGS) entry which is preliminary data.</text>
</comment>
<protein>
    <recommendedName>
        <fullName evidence="2">Putative Flp pilus-assembly TadG-like N-terminal domain-containing protein</fullName>
    </recommendedName>
</protein>
<feature type="domain" description="Putative Flp pilus-assembly TadG-like N-terminal" evidence="2">
    <location>
        <begin position="15"/>
        <end position="62"/>
    </location>
</feature>
<dbReference type="InterPro" id="IPR028087">
    <property type="entry name" value="Tad_N"/>
</dbReference>
<dbReference type="Pfam" id="PF13400">
    <property type="entry name" value="Tad"/>
    <property type="match status" value="1"/>
</dbReference>
<dbReference type="Proteomes" id="UP000777774">
    <property type="component" value="Unassembled WGS sequence"/>
</dbReference>
<keyword evidence="1" id="KW-0812">Transmembrane</keyword>
<evidence type="ECO:0000259" key="2">
    <source>
        <dbReference type="Pfam" id="PF13400"/>
    </source>
</evidence>
<organism evidence="3 4">
    <name type="scientific">Cellulomonas septica</name>
    <dbReference type="NCBI Taxonomy" id="285080"/>
    <lineage>
        <taxon>Bacteria</taxon>
        <taxon>Bacillati</taxon>
        <taxon>Actinomycetota</taxon>
        <taxon>Actinomycetes</taxon>
        <taxon>Micrococcales</taxon>
        <taxon>Cellulomonadaceae</taxon>
        <taxon>Cellulomonas</taxon>
    </lineage>
</organism>
<proteinExistence type="predicted"/>
<gene>
    <name evidence="3" type="ORF">HGA02_00175</name>
</gene>
<keyword evidence="1" id="KW-0472">Membrane</keyword>
<feature type="transmembrane region" description="Helical" evidence="1">
    <location>
        <begin position="15"/>
        <end position="36"/>
    </location>
</feature>
<keyword evidence="4" id="KW-1185">Reference proteome</keyword>
<dbReference type="EMBL" id="JAAXOY010000001">
    <property type="protein sequence ID" value="NKY37988.1"/>
    <property type="molecule type" value="Genomic_DNA"/>
</dbReference>
<sequence>MNARLQALVADSDRGSVSVFVAISMLGLLVLVGLVADGGAKLRATQRADAVAAEAARAGGQALDLPAAVTGQHDRVDRAVAVRAAEAYLATVGATGSVTVSGDRTHVEVTVTDTAPTAFLGLLGIEQLTVTGSASATLVDSTGEGAP</sequence>